<gene>
    <name evidence="2" type="ORF">RI060_41915</name>
</gene>
<reference evidence="2 3" key="1">
    <citation type="submission" date="2023-09" db="EMBL/GenBank/DDBJ databases">
        <title>The genome sequence of Streptomyces anthocyanicus.</title>
        <authorList>
            <person name="Mo P."/>
        </authorList>
    </citation>
    <scope>NUCLEOTIDE SEQUENCE [LARGE SCALE GENOMIC DNA]</scope>
    <source>
        <strain evidence="2 3">JCM 4387</strain>
    </source>
</reference>
<dbReference type="Proteomes" id="UP001249394">
    <property type="component" value="Chromosome"/>
</dbReference>
<evidence type="ECO:0000259" key="1">
    <source>
        <dbReference type="PROSITE" id="PS51186"/>
    </source>
</evidence>
<feature type="domain" description="N-acetyltransferase" evidence="1">
    <location>
        <begin position="1"/>
        <end position="82"/>
    </location>
</feature>
<organism evidence="2 3">
    <name type="scientific">Streptomyces violaceus</name>
    <name type="common">Streptomyces venezuelae</name>
    <dbReference type="NCBI Taxonomy" id="1936"/>
    <lineage>
        <taxon>Bacteria</taxon>
        <taxon>Bacillati</taxon>
        <taxon>Actinomycetota</taxon>
        <taxon>Actinomycetes</taxon>
        <taxon>Kitasatosporales</taxon>
        <taxon>Streptomycetaceae</taxon>
        <taxon>Streptomyces</taxon>
    </lineage>
</organism>
<keyword evidence="3" id="KW-1185">Reference proteome</keyword>
<keyword evidence="2" id="KW-0808">Transferase</keyword>
<dbReference type="SUPFAM" id="SSF55729">
    <property type="entry name" value="Acyl-CoA N-acyltransferases (Nat)"/>
    <property type="match status" value="1"/>
</dbReference>
<dbReference type="EC" id="2.3.1.-" evidence="2"/>
<evidence type="ECO:0000313" key="2">
    <source>
        <dbReference type="EMBL" id="WND24034.1"/>
    </source>
</evidence>
<dbReference type="EMBL" id="CP134213">
    <property type="protein sequence ID" value="WND24034.1"/>
    <property type="molecule type" value="Genomic_DNA"/>
</dbReference>
<dbReference type="PROSITE" id="PS51186">
    <property type="entry name" value="GNAT"/>
    <property type="match status" value="1"/>
</dbReference>
<proteinExistence type="predicted"/>
<protein>
    <submittedName>
        <fullName evidence="2">GNAT family N-acetyltransferase</fullName>
        <ecNumber evidence="2">2.3.1.-</ecNumber>
    </submittedName>
</protein>
<sequence length="90" mass="10023">MRPGRGLHPLAQLAVTPARRSQGIGFRLHAELLKAIAPEWSSLPVRPDNTAGRGLYERLCYKYAGPYRNEPGGPVYDLLLLQADSEHFPQ</sequence>
<dbReference type="InterPro" id="IPR000182">
    <property type="entry name" value="GNAT_dom"/>
</dbReference>
<dbReference type="Gene3D" id="3.40.630.30">
    <property type="match status" value="1"/>
</dbReference>
<evidence type="ECO:0000313" key="3">
    <source>
        <dbReference type="Proteomes" id="UP001249394"/>
    </source>
</evidence>
<dbReference type="Pfam" id="PF00583">
    <property type="entry name" value="Acetyltransf_1"/>
    <property type="match status" value="1"/>
</dbReference>
<name>A0ABY9UNX0_STRVL</name>
<accession>A0ABY9UNX0</accession>
<keyword evidence="2" id="KW-0012">Acyltransferase</keyword>
<dbReference type="GO" id="GO:0016746">
    <property type="term" value="F:acyltransferase activity"/>
    <property type="evidence" value="ECO:0007669"/>
    <property type="project" value="UniProtKB-KW"/>
</dbReference>
<dbReference type="InterPro" id="IPR016181">
    <property type="entry name" value="Acyl_CoA_acyltransferase"/>
</dbReference>